<gene>
    <name evidence="6" type="ORF">KI688_006524</name>
</gene>
<accession>A0A9P7XJS7</accession>
<dbReference type="OrthoDB" id="2393824at2759"/>
<evidence type="ECO:0000256" key="4">
    <source>
        <dbReference type="SAM" id="MobiDB-lite"/>
    </source>
</evidence>
<keyword evidence="7" id="KW-1185">Reference proteome</keyword>
<proteinExistence type="predicted"/>
<keyword evidence="3" id="KW-0964">Secreted</keyword>
<name>A0A9P7XJS7_9FUNG</name>
<dbReference type="EMBL" id="JAHRHY010000020">
    <property type="protein sequence ID" value="KAG9062192.1"/>
    <property type="molecule type" value="Genomic_DNA"/>
</dbReference>
<dbReference type="InterPro" id="IPR045379">
    <property type="entry name" value="Crinkler_N"/>
</dbReference>
<feature type="region of interest" description="Disordered" evidence="4">
    <location>
        <begin position="880"/>
        <end position="900"/>
    </location>
</feature>
<evidence type="ECO:0000313" key="6">
    <source>
        <dbReference type="EMBL" id="KAG9062192.1"/>
    </source>
</evidence>
<evidence type="ECO:0000313" key="7">
    <source>
        <dbReference type="Proteomes" id="UP000707451"/>
    </source>
</evidence>
<organism evidence="6 7">
    <name type="scientific">Linnemannia hyalina</name>
    <dbReference type="NCBI Taxonomy" id="64524"/>
    <lineage>
        <taxon>Eukaryota</taxon>
        <taxon>Fungi</taxon>
        <taxon>Fungi incertae sedis</taxon>
        <taxon>Mucoromycota</taxon>
        <taxon>Mortierellomycotina</taxon>
        <taxon>Mortierellomycetes</taxon>
        <taxon>Mortierellales</taxon>
        <taxon>Mortierellaceae</taxon>
        <taxon>Linnemannia</taxon>
    </lineage>
</organism>
<comment type="subcellular location">
    <subcellularLocation>
        <location evidence="1">Host cell</location>
    </subcellularLocation>
    <subcellularLocation>
        <location evidence="2">Secreted</location>
    </subcellularLocation>
</comment>
<dbReference type="Pfam" id="PF20147">
    <property type="entry name" value="Crinkler"/>
    <property type="match status" value="1"/>
</dbReference>
<feature type="domain" description="Crinkler effector protein N-terminal" evidence="5">
    <location>
        <begin position="8"/>
        <end position="111"/>
    </location>
</feature>
<sequence length="900" mass="101334">MTDNSLSLNLRCLVDGDRISKSFELATPSTESFGQLRTTIRLSKPIWFKDLEAEDLTLWKVTIPITKDNADTPILLKNVPDSDKDKLGPTDDVIEWFPQVPDKKTIHIIVQRPPPVHAPVLSRALTPLPGSPSSLFDDLHADIKRITDRFFAPGPIVDFLDAFVKGQGTLPATTGPIQGLPSAWRRGFGRPPDTRPSLLFMDLPDPSAPASAPKNLAAGSILDMVKQNDRPHIPVFGVSGCGKTRAVIELLTQHWGFYFNAADDDWGSGDMMTLFDSVSGYLKDIQASPIVVDLESNNAFVRKTILLLFLSRLLVFKYCLGVPGCAETFTSARDIFNTLFRQVLKLLHRAENDLVDLVGDVLEAAKDRIIKHGCLPKINDNTKLLVVNDEAQFLGDQFKGSFKSASDSKDSLRPLLSPMLHGFRRVGEDRLTLVTCGTGLSINTLFWVQSSGSELKDSSTHFEYMEFPGFTDLESIKAYISRVRRCLLDDESRRVFDERLPQDALDMLFGKFVGRYRPAIVAVEKIVEHSEHGSWKALIEDTEDKLVAWEYRTIKGNLCRELNRLDQKHKDTRHDKSEKTVLDILGLCLYNRCFRGDHTLEVDSVNASLVEHAFGRIKIVNHNAVTVVDEPFVFKAVENYFTANDPGFQTALRELMDRTDAAAQGNLFERYMMAVFSRTFKSRRLSDWPHRPPILEMCPDLVGEVEIVGWREPALLQGTTHAMMSMEEFMDAHVNHHSTRNNKLVAPFFFPKSKPSGPDLLFFIRIDGLKTVPVFVQMKLHQSSAKLYKKLWEKALATASAPCIQDHAKDFLNFCPDNIYISMVVAYPMVCGAKLPPAVEVPEKDERGVQQVVIRVSDVNFDQIFPKDHVDFIDRLKNSGKRTADDVDSDDEDRSKKLRT</sequence>
<evidence type="ECO:0000256" key="2">
    <source>
        <dbReference type="ARBA" id="ARBA00004613"/>
    </source>
</evidence>
<protein>
    <recommendedName>
        <fullName evidence="5">Crinkler effector protein N-terminal domain-containing protein</fullName>
    </recommendedName>
</protein>
<evidence type="ECO:0000256" key="3">
    <source>
        <dbReference type="ARBA" id="ARBA00022525"/>
    </source>
</evidence>
<dbReference type="GO" id="GO:0005576">
    <property type="term" value="C:extracellular region"/>
    <property type="evidence" value="ECO:0007669"/>
    <property type="project" value="UniProtKB-SubCell"/>
</dbReference>
<evidence type="ECO:0000256" key="1">
    <source>
        <dbReference type="ARBA" id="ARBA00004340"/>
    </source>
</evidence>
<dbReference type="GO" id="GO:0043657">
    <property type="term" value="C:host cell"/>
    <property type="evidence" value="ECO:0007669"/>
    <property type="project" value="UniProtKB-SubCell"/>
</dbReference>
<comment type="caution">
    <text evidence="6">The sequence shown here is derived from an EMBL/GenBank/DDBJ whole genome shotgun (WGS) entry which is preliminary data.</text>
</comment>
<dbReference type="Proteomes" id="UP000707451">
    <property type="component" value="Unassembled WGS sequence"/>
</dbReference>
<reference evidence="6" key="1">
    <citation type="submission" date="2021-06" db="EMBL/GenBank/DDBJ databases">
        <title>Genome Sequence of Mortierella hyaline Strain SCG-10, a Cold-Adapted, Nitrate-Reducing Fungus Isolated from Soil in Minnesota, USA.</title>
        <authorList>
            <person name="Aldossari N."/>
        </authorList>
    </citation>
    <scope>NUCLEOTIDE SEQUENCE</scope>
    <source>
        <strain evidence="6">SCG-10</strain>
    </source>
</reference>
<evidence type="ECO:0000259" key="5">
    <source>
        <dbReference type="Pfam" id="PF20147"/>
    </source>
</evidence>
<dbReference type="AlphaFoldDB" id="A0A9P7XJS7"/>